<dbReference type="PANTHER" id="PTHR31270">
    <property type="entry name" value="GLUTAMINYL-PEPTIDE CYCLOTRANSFERASE"/>
    <property type="match status" value="1"/>
</dbReference>
<evidence type="ECO:0000313" key="2">
    <source>
        <dbReference type="Proteomes" id="UP000293162"/>
    </source>
</evidence>
<dbReference type="OrthoDB" id="9783700at2"/>
<gene>
    <name evidence="1" type="ORF">EWM59_06735</name>
</gene>
<dbReference type="Proteomes" id="UP000293162">
    <property type="component" value="Unassembled WGS sequence"/>
</dbReference>
<dbReference type="SUPFAM" id="SSF50969">
    <property type="entry name" value="YVTN repeat-like/Quinoprotein amine dehydrogenase"/>
    <property type="match status" value="1"/>
</dbReference>
<organism evidence="1 2">
    <name type="scientific">Emticicia agri</name>
    <dbReference type="NCBI Taxonomy" id="2492393"/>
    <lineage>
        <taxon>Bacteria</taxon>
        <taxon>Pseudomonadati</taxon>
        <taxon>Bacteroidota</taxon>
        <taxon>Cytophagia</taxon>
        <taxon>Cytophagales</taxon>
        <taxon>Leadbetterellaceae</taxon>
        <taxon>Emticicia</taxon>
    </lineage>
</organism>
<keyword evidence="1" id="KW-0808">Transferase</keyword>
<dbReference type="AlphaFoldDB" id="A0A4Q5M2G9"/>
<keyword evidence="2" id="KW-1185">Reference proteome</keyword>
<protein>
    <submittedName>
        <fullName evidence="1">Glutaminyl-peptide cyclotransferase</fullName>
    </submittedName>
</protein>
<sequence>MIKKLFGAYMLVIILFSCNNTEKSGDTTDKTSTTPSIPFKLVNSFPHDTTAFTEGLLVHNNQVFESTGSPDQLTETSSVIGILDLKTGKLNTKVTLDKSQYFGEGIAILNDKIYQLTWKSKKGFVYDLKTFKKIQDFSFNNNEGWGLTTDGKSLIMSDGTYNLTYLDPTTLAVIKTLPVRENGYAKEQINELEYIKGFIYANIWQTNEIIKIDPATGNVVAKLDLGTLATDARTQYAKSLEMNGIAFDSTSNKVYVTGKMWPKVYEIDFSY</sequence>
<dbReference type="InterPro" id="IPR007788">
    <property type="entry name" value="QCT"/>
</dbReference>
<name>A0A4Q5M2G9_9BACT</name>
<reference evidence="1 2" key="1">
    <citation type="submission" date="2019-02" db="EMBL/GenBank/DDBJ databases">
        <title>Bacterial novel species Emticicia sp. 17J42-9 isolated from soil.</title>
        <authorList>
            <person name="Jung H.-Y."/>
        </authorList>
    </citation>
    <scope>NUCLEOTIDE SEQUENCE [LARGE SCALE GENOMIC DNA]</scope>
    <source>
        <strain evidence="1 2">17J42-9</strain>
    </source>
</reference>
<dbReference type="PROSITE" id="PS51257">
    <property type="entry name" value="PROKAR_LIPOPROTEIN"/>
    <property type="match status" value="1"/>
</dbReference>
<comment type="caution">
    <text evidence="1">The sequence shown here is derived from an EMBL/GenBank/DDBJ whole genome shotgun (WGS) entry which is preliminary data.</text>
</comment>
<dbReference type="GO" id="GO:0016603">
    <property type="term" value="F:glutaminyl-peptide cyclotransferase activity"/>
    <property type="evidence" value="ECO:0007669"/>
    <property type="project" value="InterPro"/>
</dbReference>
<dbReference type="Pfam" id="PF05096">
    <property type="entry name" value="Glu_cyclase_2"/>
    <property type="match status" value="1"/>
</dbReference>
<dbReference type="RefSeq" id="WP_130020179.1">
    <property type="nucleotide sequence ID" value="NZ_SEWF01000007.1"/>
</dbReference>
<dbReference type="PANTHER" id="PTHR31270:SF1">
    <property type="entry name" value="GLUTAMINYL-PEPTIDE CYCLOTRANSFERASE"/>
    <property type="match status" value="1"/>
</dbReference>
<evidence type="ECO:0000313" key="1">
    <source>
        <dbReference type="EMBL" id="RYU96504.1"/>
    </source>
</evidence>
<dbReference type="EMBL" id="SEWF01000007">
    <property type="protein sequence ID" value="RYU96504.1"/>
    <property type="molecule type" value="Genomic_DNA"/>
</dbReference>
<proteinExistence type="predicted"/>
<dbReference type="InterPro" id="IPR015943">
    <property type="entry name" value="WD40/YVTN_repeat-like_dom_sf"/>
</dbReference>
<dbReference type="Gene3D" id="2.130.10.10">
    <property type="entry name" value="YVTN repeat-like/Quinoprotein amine dehydrogenase"/>
    <property type="match status" value="1"/>
</dbReference>
<dbReference type="InterPro" id="IPR011044">
    <property type="entry name" value="Quino_amine_DH_bsu"/>
</dbReference>
<accession>A0A4Q5M2G9</accession>